<comment type="subcellular location">
    <subcellularLocation>
        <location evidence="1">Membrane</location>
        <topology evidence="1">Multi-pass membrane protein</topology>
    </subcellularLocation>
</comment>
<evidence type="ECO:0000256" key="7">
    <source>
        <dbReference type="SAM" id="Phobius"/>
    </source>
</evidence>
<keyword evidence="5 7" id="KW-1133">Transmembrane helix</keyword>
<keyword evidence="3 7" id="KW-0812">Transmembrane</keyword>
<feature type="transmembrane region" description="Helical" evidence="7">
    <location>
        <begin position="577"/>
        <end position="597"/>
    </location>
</feature>
<dbReference type="SUPFAM" id="SSF103473">
    <property type="entry name" value="MFS general substrate transporter"/>
    <property type="match status" value="1"/>
</dbReference>
<evidence type="ECO:0000256" key="3">
    <source>
        <dbReference type="ARBA" id="ARBA00022692"/>
    </source>
</evidence>
<evidence type="ECO:0000256" key="2">
    <source>
        <dbReference type="ARBA" id="ARBA00005982"/>
    </source>
</evidence>
<feature type="transmembrane region" description="Helical" evidence="7">
    <location>
        <begin position="397"/>
        <end position="417"/>
    </location>
</feature>
<feature type="transmembrane region" description="Helical" evidence="7">
    <location>
        <begin position="83"/>
        <end position="102"/>
    </location>
</feature>
<dbReference type="InterPro" id="IPR000109">
    <property type="entry name" value="POT_fam"/>
</dbReference>
<proteinExistence type="inferred from homology"/>
<keyword evidence="4" id="KW-0571">Peptide transport</keyword>
<reference evidence="9" key="1">
    <citation type="submission" date="2022-11" db="UniProtKB">
        <authorList>
            <consortium name="WormBaseParasite"/>
        </authorList>
    </citation>
    <scope>IDENTIFICATION</scope>
</reference>
<dbReference type="InterPro" id="IPR036259">
    <property type="entry name" value="MFS_trans_sf"/>
</dbReference>
<keyword evidence="4" id="KW-0813">Transport</keyword>
<organism evidence="8 9">
    <name type="scientific">Romanomermis culicivorax</name>
    <name type="common">Nematode worm</name>
    <dbReference type="NCBI Taxonomy" id="13658"/>
    <lineage>
        <taxon>Eukaryota</taxon>
        <taxon>Metazoa</taxon>
        <taxon>Ecdysozoa</taxon>
        <taxon>Nematoda</taxon>
        <taxon>Enoplea</taxon>
        <taxon>Dorylaimia</taxon>
        <taxon>Mermithida</taxon>
        <taxon>Mermithoidea</taxon>
        <taxon>Mermithidae</taxon>
        <taxon>Romanomermis</taxon>
    </lineage>
</organism>
<feature type="transmembrane region" description="Helical" evidence="7">
    <location>
        <begin position="184"/>
        <end position="201"/>
    </location>
</feature>
<feature type="transmembrane region" description="Helical" evidence="7">
    <location>
        <begin position="609"/>
        <end position="626"/>
    </location>
</feature>
<feature type="transmembrane region" description="Helical" evidence="7">
    <location>
        <begin position="638"/>
        <end position="656"/>
    </location>
</feature>
<dbReference type="Gene3D" id="1.20.1250.20">
    <property type="entry name" value="MFS general substrate transporter like domains"/>
    <property type="match status" value="1"/>
</dbReference>
<accession>A0A915J3N0</accession>
<keyword evidence="6 7" id="KW-0472">Membrane</keyword>
<dbReference type="Pfam" id="PF00854">
    <property type="entry name" value="PTR2"/>
    <property type="match status" value="2"/>
</dbReference>
<comment type="similarity">
    <text evidence="2">Belongs to the major facilitator superfamily. Proton-dependent oligopeptide transporter (POT/PTR) (TC 2.A.17) family.</text>
</comment>
<dbReference type="AlphaFoldDB" id="A0A915J3N0"/>
<dbReference type="OMA" id="FKVIGTI"/>
<sequence length="707" mass="78399">MNKEIDPSKNVLSTVNGETAITAAASSTLSATVKKARNRPYPISVFFCMASETAERFASYVIYTMLTFFLRDRYGMDDSMAKFFLHGYICLCYLTPIAGSVLSDGWFGPYKVVVYSSVGCTLGLALMTVGAVVSSGGVADQILKIAGLSGLTLMGMASGARKPCSAAFAANQFPDDMVHERAHFFSYFYLAMSVGMVASQLATPNLRASLGCMGQDTCYPLALGAGTVAMALSTFVILAGTSHYTKNFQKCNVILKTVQCVVFSMKKSMVAEKKQSKVIHTSPYHNPNIKEPQMPAKWLRCAIPKYGLDFVQRVERVVDIGILFVPAIGYWSLYDQMFSAWMIQTDNMDGRLGYLNIPPDQLTMAFSLMVMIMIPVMDYVIYPFFDRWRILSTPLRKMGLGFLLAAASFTLAGVLQLEIDKDSSSISIPKATSNNSLEQHSTNNSIFTESFQEEQKFSIIWNDDRKTETVHFLVTERAKIGYVRDDNLTSIASIFVKGPDQHAEHHLLKLPVYSHKFFDVRFRACPMEGPCLNRDLGLYSAENGASDALLLDQTGRLWVVSLLPSHKVHLLWQLPQYFLMATSEATFGVAGMEFAYSQASASMKSVMQAVYLVACMFGNILAMITSGTKLFPNAAVEFFVYASFMLILITFFLSFAGRYTYKEEDEVEEALGSAAMAKNGNDKIGESCFDVNFEDDEEEDESKTYSL</sequence>
<dbReference type="GO" id="GO:0022857">
    <property type="term" value="F:transmembrane transporter activity"/>
    <property type="evidence" value="ECO:0007669"/>
    <property type="project" value="InterPro"/>
</dbReference>
<dbReference type="GO" id="GO:0016020">
    <property type="term" value="C:membrane"/>
    <property type="evidence" value="ECO:0007669"/>
    <property type="project" value="UniProtKB-SubCell"/>
</dbReference>
<evidence type="ECO:0000256" key="4">
    <source>
        <dbReference type="ARBA" id="ARBA00022856"/>
    </source>
</evidence>
<protein>
    <submittedName>
        <fullName evidence="9">Uncharacterized protein</fullName>
    </submittedName>
</protein>
<evidence type="ECO:0000313" key="9">
    <source>
        <dbReference type="WBParaSite" id="nRc.2.0.1.t20312-RA"/>
    </source>
</evidence>
<evidence type="ECO:0000256" key="5">
    <source>
        <dbReference type="ARBA" id="ARBA00022989"/>
    </source>
</evidence>
<dbReference type="Proteomes" id="UP000887565">
    <property type="component" value="Unplaced"/>
</dbReference>
<evidence type="ECO:0000256" key="6">
    <source>
        <dbReference type="ARBA" id="ARBA00023136"/>
    </source>
</evidence>
<feature type="transmembrane region" description="Helical" evidence="7">
    <location>
        <begin position="320"/>
        <end position="343"/>
    </location>
</feature>
<dbReference type="PANTHER" id="PTHR11654">
    <property type="entry name" value="OLIGOPEPTIDE TRANSPORTER-RELATED"/>
    <property type="match status" value="1"/>
</dbReference>
<feature type="transmembrane region" description="Helical" evidence="7">
    <location>
        <begin position="363"/>
        <end position="385"/>
    </location>
</feature>
<name>A0A915J3N0_ROMCU</name>
<keyword evidence="4" id="KW-0653">Protein transport</keyword>
<feature type="transmembrane region" description="Helical" evidence="7">
    <location>
        <begin position="221"/>
        <end position="240"/>
    </location>
</feature>
<keyword evidence="8" id="KW-1185">Reference proteome</keyword>
<dbReference type="WBParaSite" id="nRc.2.0.1.t20312-RA">
    <property type="protein sequence ID" value="nRc.2.0.1.t20312-RA"/>
    <property type="gene ID" value="nRc.2.0.1.g20312"/>
</dbReference>
<feature type="transmembrane region" description="Helical" evidence="7">
    <location>
        <begin position="114"/>
        <end position="134"/>
    </location>
</feature>
<evidence type="ECO:0000313" key="8">
    <source>
        <dbReference type="Proteomes" id="UP000887565"/>
    </source>
</evidence>
<dbReference type="GO" id="GO:0015833">
    <property type="term" value="P:peptide transport"/>
    <property type="evidence" value="ECO:0007669"/>
    <property type="project" value="UniProtKB-KW"/>
</dbReference>
<evidence type="ECO:0000256" key="1">
    <source>
        <dbReference type="ARBA" id="ARBA00004141"/>
    </source>
</evidence>